<organism evidence="6 7">
    <name type="scientific">Oceanobacillus neutriphilus</name>
    <dbReference type="NCBI Taxonomy" id="531815"/>
    <lineage>
        <taxon>Bacteria</taxon>
        <taxon>Bacillati</taxon>
        <taxon>Bacillota</taxon>
        <taxon>Bacilli</taxon>
        <taxon>Bacillales</taxon>
        <taxon>Bacillaceae</taxon>
        <taxon>Oceanobacillus</taxon>
    </lineage>
</organism>
<comment type="caution">
    <text evidence="6">The sequence shown here is derived from an EMBL/GenBank/DDBJ whole genome shotgun (WGS) entry which is preliminary data.</text>
</comment>
<accession>A0ABQ2P203</accession>
<keyword evidence="4" id="KW-0804">Transcription</keyword>
<dbReference type="PRINTS" id="PR00039">
    <property type="entry name" value="HTHLYSR"/>
</dbReference>
<dbReference type="PANTHER" id="PTHR30419:SF8">
    <property type="entry name" value="NITROGEN ASSIMILATION TRANSCRIPTIONAL ACTIVATOR-RELATED"/>
    <property type="match status" value="1"/>
</dbReference>
<evidence type="ECO:0000256" key="4">
    <source>
        <dbReference type="ARBA" id="ARBA00023163"/>
    </source>
</evidence>
<dbReference type="InterPro" id="IPR036390">
    <property type="entry name" value="WH_DNA-bd_sf"/>
</dbReference>
<dbReference type="SUPFAM" id="SSF46785">
    <property type="entry name" value="Winged helix' DNA-binding domain"/>
    <property type="match status" value="1"/>
</dbReference>
<keyword evidence="3" id="KW-0238">DNA-binding</keyword>
<feature type="domain" description="HTH lysR-type" evidence="5">
    <location>
        <begin position="1"/>
        <end position="58"/>
    </location>
</feature>
<proteinExistence type="inferred from homology"/>
<protein>
    <submittedName>
        <fullName evidence="6">Transcription regulator</fullName>
    </submittedName>
</protein>
<comment type="similarity">
    <text evidence="1">Belongs to the LysR transcriptional regulatory family.</text>
</comment>
<keyword evidence="2" id="KW-0805">Transcription regulation</keyword>
<dbReference type="PANTHER" id="PTHR30419">
    <property type="entry name" value="HTH-TYPE TRANSCRIPTIONAL REGULATOR YBHD"/>
    <property type="match status" value="1"/>
</dbReference>
<evidence type="ECO:0000313" key="7">
    <source>
        <dbReference type="Proteomes" id="UP000641206"/>
    </source>
</evidence>
<reference evidence="7" key="1">
    <citation type="journal article" date="2019" name="Int. J. Syst. Evol. Microbiol.">
        <title>The Global Catalogue of Microorganisms (GCM) 10K type strain sequencing project: providing services to taxonomists for standard genome sequencing and annotation.</title>
        <authorList>
            <consortium name="The Broad Institute Genomics Platform"/>
            <consortium name="The Broad Institute Genome Sequencing Center for Infectious Disease"/>
            <person name="Wu L."/>
            <person name="Ma J."/>
        </authorList>
    </citation>
    <scope>NUCLEOTIDE SEQUENCE [LARGE SCALE GENOMIC DNA]</scope>
    <source>
        <strain evidence="7">CGMCC 1.7693</strain>
    </source>
</reference>
<dbReference type="RefSeq" id="WP_188737882.1">
    <property type="nucleotide sequence ID" value="NZ_BMLW01000019.1"/>
</dbReference>
<dbReference type="CDD" id="cd08438">
    <property type="entry name" value="PBP2_CidR"/>
    <property type="match status" value="1"/>
</dbReference>
<dbReference type="EMBL" id="BMLW01000019">
    <property type="protein sequence ID" value="GGP16312.1"/>
    <property type="molecule type" value="Genomic_DNA"/>
</dbReference>
<dbReference type="Gene3D" id="3.40.190.290">
    <property type="match status" value="1"/>
</dbReference>
<evidence type="ECO:0000259" key="5">
    <source>
        <dbReference type="PROSITE" id="PS50931"/>
    </source>
</evidence>
<keyword evidence="7" id="KW-1185">Reference proteome</keyword>
<evidence type="ECO:0000256" key="1">
    <source>
        <dbReference type="ARBA" id="ARBA00009437"/>
    </source>
</evidence>
<dbReference type="SUPFAM" id="SSF53850">
    <property type="entry name" value="Periplasmic binding protein-like II"/>
    <property type="match status" value="1"/>
</dbReference>
<dbReference type="InterPro" id="IPR050950">
    <property type="entry name" value="HTH-type_LysR_regulators"/>
</dbReference>
<dbReference type="Pfam" id="PF03466">
    <property type="entry name" value="LysR_substrate"/>
    <property type="match status" value="1"/>
</dbReference>
<dbReference type="Gene3D" id="1.10.10.10">
    <property type="entry name" value="Winged helix-like DNA-binding domain superfamily/Winged helix DNA-binding domain"/>
    <property type="match status" value="1"/>
</dbReference>
<evidence type="ECO:0000313" key="6">
    <source>
        <dbReference type="EMBL" id="GGP16312.1"/>
    </source>
</evidence>
<evidence type="ECO:0000256" key="2">
    <source>
        <dbReference type="ARBA" id="ARBA00023015"/>
    </source>
</evidence>
<gene>
    <name evidence="6" type="ORF">GCM10011346_47700</name>
</gene>
<name>A0ABQ2P203_9BACI</name>
<dbReference type="InterPro" id="IPR000847">
    <property type="entry name" value="LysR_HTH_N"/>
</dbReference>
<dbReference type="Pfam" id="PF00126">
    <property type="entry name" value="HTH_1"/>
    <property type="match status" value="1"/>
</dbReference>
<evidence type="ECO:0000256" key="3">
    <source>
        <dbReference type="ARBA" id="ARBA00023125"/>
    </source>
</evidence>
<dbReference type="NCBIfam" id="NF047520">
    <property type="entry name" value="trans_act_CidR"/>
    <property type="match status" value="1"/>
</dbReference>
<sequence>MEIKHMIYFIEIVKTGSMTKAAEKLFISQPTISKLLRDLEAELGVELFDRHKRQMVLTDAGKAFLQQAKEIVRLYENLPTEMDNLLGIRQGHIKIGLPPIMNVSLFIRILGEFHESYPDISFELLENGSKRIEESIINDEIDVGITVLPTDTKTFHQFSLLEEQLKLVIPRSHKFAKREKIRLIELKEDNFILFSEDFVLNDRITEACKTAGFIPKVIAESSQWYFIEQMIEASLGVSILPASIIDMLKEDVVSVEIEDPSILWQLAIIWKKNSYTSFVTKEWLKFMQEQLMFKHGKSN</sequence>
<dbReference type="Proteomes" id="UP000641206">
    <property type="component" value="Unassembled WGS sequence"/>
</dbReference>
<dbReference type="PROSITE" id="PS50931">
    <property type="entry name" value="HTH_LYSR"/>
    <property type="match status" value="1"/>
</dbReference>
<dbReference type="InterPro" id="IPR036388">
    <property type="entry name" value="WH-like_DNA-bd_sf"/>
</dbReference>
<dbReference type="InterPro" id="IPR005119">
    <property type="entry name" value="LysR_subst-bd"/>
</dbReference>